<evidence type="ECO:0000313" key="3">
    <source>
        <dbReference type="Proteomes" id="UP000824469"/>
    </source>
</evidence>
<proteinExistence type="predicted"/>
<feature type="region of interest" description="Disordered" evidence="1">
    <location>
        <begin position="19"/>
        <end position="57"/>
    </location>
</feature>
<feature type="non-terminal residue" evidence="2">
    <location>
        <position position="1"/>
    </location>
</feature>
<feature type="compositionally biased region" description="Basic residues" evidence="1">
    <location>
        <begin position="38"/>
        <end position="55"/>
    </location>
</feature>
<evidence type="ECO:0000313" key="2">
    <source>
        <dbReference type="EMBL" id="KAH9320264.1"/>
    </source>
</evidence>
<dbReference type="AlphaFoldDB" id="A0AA38GEY4"/>
<keyword evidence="3" id="KW-1185">Reference proteome</keyword>
<evidence type="ECO:0000256" key="1">
    <source>
        <dbReference type="SAM" id="MobiDB-lite"/>
    </source>
</evidence>
<dbReference type="EMBL" id="JAHRHJ020000004">
    <property type="protein sequence ID" value="KAH9320264.1"/>
    <property type="molecule type" value="Genomic_DNA"/>
</dbReference>
<dbReference type="Proteomes" id="UP000824469">
    <property type="component" value="Unassembled WGS sequence"/>
</dbReference>
<reference evidence="2 3" key="1">
    <citation type="journal article" date="2021" name="Nat. Plants">
        <title>The Taxus genome provides insights into paclitaxel biosynthesis.</title>
        <authorList>
            <person name="Xiong X."/>
            <person name="Gou J."/>
            <person name="Liao Q."/>
            <person name="Li Y."/>
            <person name="Zhou Q."/>
            <person name="Bi G."/>
            <person name="Li C."/>
            <person name="Du R."/>
            <person name="Wang X."/>
            <person name="Sun T."/>
            <person name="Guo L."/>
            <person name="Liang H."/>
            <person name="Lu P."/>
            <person name="Wu Y."/>
            <person name="Zhang Z."/>
            <person name="Ro D.K."/>
            <person name="Shang Y."/>
            <person name="Huang S."/>
            <person name="Yan J."/>
        </authorList>
    </citation>
    <scope>NUCLEOTIDE SEQUENCE [LARGE SCALE GENOMIC DNA]</scope>
    <source>
        <strain evidence="2">Ta-2019</strain>
    </source>
</reference>
<comment type="caution">
    <text evidence="2">The sequence shown here is derived from an EMBL/GenBank/DDBJ whole genome shotgun (WGS) entry which is preliminary data.</text>
</comment>
<protein>
    <submittedName>
        <fullName evidence="2">Uncharacterized protein</fullName>
    </submittedName>
</protein>
<sequence length="92" mass="10070">GKEKLVKRDISCESRQKSVLENAHRTAPPAGAAVSSLKVKRPRKEGKRGKQRARGLSRACGMLTHTPRAFPDPEHLARRPISSLGHLLHCSG</sequence>
<feature type="non-terminal residue" evidence="2">
    <location>
        <position position="92"/>
    </location>
</feature>
<name>A0AA38GEY4_TAXCH</name>
<organism evidence="2 3">
    <name type="scientific">Taxus chinensis</name>
    <name type="common">Chinese yew</name>
    <name type="synonym">Taxus wallichiana var. chinensis</name>
    <dbReference type="NCBI Taxonomy" id="29808"/>
    <lineage>
        <taxon>Eukaryota</taxon>
        <taxon>Viridiplantae</taxon>
        <taxon>Streptophyta</taxon>
        <taxon>Embryophyta</taxon>
        <taxon>Tracheophyta</taxon>
        <taxon>Spermatophyta</taxon>
        <taxon>Pinopsida</taxon>
        <taxon>Pinidae</taxon>
        <taxon>Conifers II</taxon>
        <taxon>Cupressales</taxon>
        <taxon>Taxaceae</taxon>
        <taxon>Taxus</taxon>
    </lineage>
</organism>
<accession>A0AA38GEY4</accession>
<gene>
    <name evidence="2" type="ORF">KI387_022033</name>
</gene>